<dbReference type="GO" id="GO:0042742">
    <property type="term" value="P:defense response to bacterium"/>
    <property type="evidence" value="ECO:0007669"/>
    <property type="project" value="UniProtKB-KW"/>
</dbReference>
<comment type="similarity">
    <text evidence="1">Belongs to the glycosyl hydrolase 73 family.</text>
</comment>
<sequence length="740" mass="79260">MKKRKERIEQEKALQFTENFKSVKKATTYIGTTVIMGTAGIGLSRTKALADSTVQVANGQANNNNNDSAEAVNNNNSGRPATNTQAASSSTANNNTSQTQSQQSQSVASQASAAQPQSNSSQQQDQTVASQDTAAASENSNSLLRSSVTVYSSPQMFIDKIAPSAMQVARQRGLYASMMIAQAALESGWGSSTLSTSAYNLFGVKWNGYGAFVQMNTNEYYSGSNHTVSAKFQKYNSYTESLNNYANLIVGHFPNSTAGKAASVEQAADNLAHGVYGTYATSPTYAATLKNIINNYNLKKYDSQTGSTGNTSTTLPNANSGQNNQPSNTSTTPTANGQYSVKSGDTLYHIATTHGMTVASLKSLNNLTSNNIYVGQKLKLTGSTASNNGSANSQPSKPTNSQPQPNQPTQSKPADSNSQTYKVQKKDSLWSIAQKYQTTVANLRAWNNLKSDIIYVDQTLKVSASGANKQPGKQTSGTSQKPAADNSKQQQQADYTVKAHDSLWSIAHSHGLSVAQIKSINKLSSDLIYVGQKLTLKSQSKPGTSQTSQPNKDQKQSGQSNTAGTYTVKSGDSLWAIAQKHNMTVSALKSLNKLTSDLISVGQKLQVKGSQVQTGQNNNQSSKTTTANKQTNGTYVVKKNDSLWSIANAHSTTIAKLRQLNHLTGSVIYIGQTLKVQGRASINKTTSKPASAAQKSSYVVQAHDSLWRIATRNKMTVNQLKSLNHLVSDTIYVGQTLKLK</sequence>
<evidence type="ECO:0000259" key="6">
    <source>
        <dbReference type="PROSITE" id="PS51782"/>
    </source>
</evidence>
<dbReference type="GO" id="GO:0004040">
    <property type="term" value="F:amidase activity"/>
    <property type="evidence" value="ECO:0007669"/>
    <property type="project" value="InterPro"/>
</dbReference>
<keyword evidence="3" id="KW-0081">Bacteriolytic enzyme</keyword>
<dbReference type="PANTHER" id="PTHR33734">
    <property type="entry name" value="LYSM DOMAIN-CONTAINING GPI-ANCHORED PROTEIN 2"/>
    <property type="match status" value="1"/>
</dbReference>
<feature type="compositionally biased region" description="Low complexity" evidence="5">
    <location>
        <begin position="383"/>
        <end position="413"/>
    </location>
</feature>
<feature type="region of interest" description="Disordered" evidence="5">
    <location>
        <begin position="538"/>
        <end position="565"/>
    </location>
</feature>
<dbReference type="InterPro" id="IPR036779">
    <property type="entry name" value="LysM_dom_sf"/>
</dbReference>
<feature type="domain" description="LysM" evidence="6">
    <location>
        <begin position="337"/>
        <end position="380"/>
    </location>
</feature>
<feature type="compositionally biased region" description="Low complexity" evidence="5">
    <location>
        <begin position="58"/>
        <end position="124"/>
    </location>
</feature>
<feature type="domain" description="LysM" evidence="6">
    <location>
        <begin position="696"/>
        <end position="739"/>
    </location>
</feature>
<feature type="compositionally biased region" description="Polar residues" evidence="5">
    <location>
        <begin position="464"/>
        <end position="494"/>
    </location>
</feature>
<dbReference type="InterPro" id="IPR002901">
    <property type="entry name" value="MGlyc_endo_b_GlcNAc-like_dom"/>
</dbReference>
<dbReference type="Pfam" id="PF01832">
    <property type="entry name" value="Glucosaminidase"/>
    <property type="match status" value="1"/>
</dbReference>
<dbReference type="Gene3D" id="3.10.350.10">
    <property type="entry name" value="LysM domain"/>
    <property type="match status" value="6"/>
</dbReference>
<feature type="compositionally biased region" description="Polar residues" evidence="5">
    <location>
        <begin position="125"/>
        <end position="141"/>
    </location>
</feature>
<accession>A0A921F9P6</accession>
<name>A0A921F9P6_9LACO</name>
<evidence type="ECO:0000256" key="3">
    <source>
        <dbReference type="ARBA" id="ARBA00022638"/>
    </source>
</evidence>
<dbReference type="GO" id="GO:0031640">
    <property type="term" value="P:killing of cells of another organism"/>
    <property type="evidence" value="ECO:0007669"/>
    <property type="project" value="UniProtKB-KW"/>
</dbReference>
<evidence type="ECO:0000256" key="1">
    <source>
        <dbReference type="ARBA" id="ARBA00010266"/>
    </source>
</evidence>
<reference evidence="7" key="2">
    <citation type="submission" date="2021-09" db="EMBL/GenBank/DDBJ databases">
        <authorList>
            <person name="Gilroy R."/>
        </authorList>
    </citation>
    <scope>NUCLEOTIDE SEQUENCE</scope>
    <source>
        <strain evidence="7">CHK174-6876</strain>
    </source>
</reference>
<feature type="domain" description="LysM" evidence="6">
    <location>
        <begin position="419"/>
        <end position="462"/>
    </location>
</feature>
<feature type="region of interest" description="Disordered" evidence="5">
    <location>
        <begin position="610"/>
        <end position="631"/>
    </location>
</feature>
<organism evidence="7 8">
    <name type="scientific">Ligilactobacillus acidipiscis</name>
    <dbReference type="NCBI Taxonomy" id="89059"/>
    <lineage>
        <taxon>Bacteria</taxon>
        <taxon>Bacillati</taxon>
        <taxon>Bacillota</taxon>
        <taxon>Bacilli</taxon>
        <taxon>Lactobacillales</taxon>
        <taxon>Lactobacillaceae</taxon>
        <taxon>Ligilactobacillus</taxon>
    </lineage>
</organism>
<dbReference type="EMBL" id="DYXG01000099">
    <property type="protein sequence ID" value="HJE97985.1"/>
    <property type="molecule type" value="Genomic_DNA"/>
</dbReference>
<protein>
    <recommendedName>
        <fullName evidence="4">Peptidoglycan hydrolase</fullName>
    </recommendedName>
</protein>
<dbReference type="PANTHER" id="PTHR33734:SF22">
    <property type="entry name" value="MEMBRANE-BOUND LYTIC MUREIN TRANSGLYCOSYLASE D"/>
    <property type="match status" value="1"/>
</dbReference>
<evidence type="ECO:0000256" key="5">
    <source>
        <dbReference type="SAM" id="MobiDB-lite"/>
    </source>
</evidence>
<dbReference type="CDD" id="cd00118">
    <property type="entry name" value="LysM"/>
    <property type="match status" value="6"/>
</dbReference>
<feature type="domain" description="LysM" evidence="6">
    <location>
        <begin position="633"/>
        <end position="676"/>
    </location>
</feature>
<dbReference type="Gene3D" id="4.10.80.30">
    <property type="entry name" value="DNA polymerase, domain 6"/>
    <property type="match status" value="1"/>
</dbReference>
<dbReference type="SMART" id="SM00257">
    <property type="entry name" value="LysM"/>
    <property type="match status" value="6"/>
</dbReference>
<dbReference type="Proteomes" id="UP000707535">
    <property type="component" value="Unassembled WGS sequence"/>
</dbReference>
<comment type="caution">
    <text evidence="7">The sequence shown here is derived from an EMBL/GenBank/DDBJ whole genome shotgun (WGS) entry which is preliminary data.</text>
</comment>
<feature type="compositionally biased region" description="Low complexity" evidence="5">
    <location>
        <begin position="305"/>
        <end position="337"/>
    </location>
</feature>
<dbReference type="AlphaFoldDB" id="A0A921F9P6"/>
<dbReference type="InterPro" id="IPR018392">
    <property type="entry name" value="LysM"/>
</dbReference>
<dbReference type="SMART" id="SM00047">
    <property type="entry name" value="LYZ2"/>
    <property type="match status" value="1"/>
</dbReference>
<dbReference type="SUPFAM" id="SSF54106">
    <property type="entry name" value="LysM domain"/>
    <property type="match status" value="6"/>
</dbReference>
<reference evidence="7" key="1">
    <citation type="journal article" date="2021" name="PeerJ">
        <title>Extensive microbial diversity within the chicken gut microbiome revealed by metagenomics and culture.</title>
        <authorList>
            <person name="Gilroy R."/>
            <person name="Ravi A."/>
            <person name="Getino M."/>
            <person name="Pursley I."/>
            <person name="Horton D.L."/>
            <person name="Alikhan N.F."/>
            <person name="Baker D."/>
            <person name="Gharbi K."/>
            <person name="Hall N."/>
            <person name="Watson M."/>
            <person name="Adriaenssens E.M."/>
            <person name="Foster-Nyarko E."/>
            <person name="Jarju S."/>
            <person name="Secka A."/>
            <person name="Antonio M."/>
            <person name="Oren A."/>
            <person name="Chaudhuri R.R."/>
            <person name="La Ragione R."/>
            <person name="Hildebrand F."/>
            <person name="Pallen M.J."/>
        </authorList>
    </citation>
    <scope>NUCLEOTIDE SEQUENCE</scope>
    <source>
        <strain evidence="7">CHK174-6876</strain>
    </source>
</reference>
<dbReference type="GO" id="GO:0008932">
    <property type="term" value="F:lytic endotransglycosylase activity"/>
    <property type="evidence" value="ECO:0007669"/>
    <property type="project" value="TreeGrafter"/>
</dbReference>
<feature type="domain" description="LysM" evidence="6">
    <location>
        <begin position="564"/>
        <end position="607"/>
    </location>
</feature>
<keyword evidence="2" id="KW-0929">Antimicrobial</keyword>
<dbReference type="Gene3D" id="1.10.530.10">
    <property type="match status" value="1"/>
</dbReference>
<feature type="region of interest" description="Disordered" evidence="5">
    <location>
        <begin position="464"/>
        <end position="495"/>
    </location>
</feature>
<feature type="region of interest" description="Disordered" evidence="5">
    <location>
        <begin position="304"/>
        <end position="340"/>
    </location>
</feature>
<evidence type="ECO:0000256" key="2">
    <source>
        <dbReference type="ARBA" id="ARBA00022529"/>
    </source>
</evidence>
<feature type="domain" description="LysM" evidence="6">
    <location>
        <begin position="493"/>
        <end position="536"/>
    </location>
</feature>
<evidence type="ECO:0000256" key="4">
    <source>
        <dbReference type="ARBA" id="ARBA00032108"/>
    </source>
</evidence>
<proteinExistence type="inferred from homology"/>
<dbReference type="Pfam" id="PF01476">
    <property type="entry name" value="LysM"/>
    <property type="match status" value="6"/>
</dbReference>
<gene>
    <name evidence="7" type="ORF">K8V00_10210</name>
</gene>
<evidence type="ECO:0000313" key="7">
    <source>
        <dbReference type="EMBL" id="HJE97985.1"/>
    </source>
</evidence>
<feature type="region of interest" description="Disordered" evidence="5">
    <location>
        <begin position="58"/>
        <end position="141"/>
    </location>
</feature>
<dbReference type="PROSITE" id="PS51782">
    <property type="entry name" value="LYSM"/>
    <property type="match status" value="6"/>
</dbReference>
<evidence type="ECO:0000313" key="8">
    <source>
        <dbReference type="Proteomes" id="UP000707535"/>
    </source>
</evidence>
<feature type="region of interest" description="Disordered" evidence="5">
    <location>
        <begin position="383"/>
        <end position="423"/>
    </location>
</feature>